<dbReference type="InterPro" id="IPR051606">
    <property type="entry name" value="Polyketide_Oxido-like"/>
</dbReference>
<dbReference type="PANTHER" id="PTHR43355">
    <property type="entry name" value="FLAVIN REDUCTASE (NADPH)"/>
    <property type="match status" value="1"/>
</dbReference>
<dbReference type="GO" id="GO:0016646">
    <property type="term" value="F:oxidoreductase activity, acting on the CH-NH group of donors, NAD or NADP as acceptor"/>
    <property type="evidence" value="ECO:0007669"/>
    <property type="project" value="TreeGrafter"/>
</dbReference>
<dbReference type="EMBL" id="VIGH01000003">
    <property type="protein sequence ID" value="TQF73715.1"/>
    <property type="molecule type" value="Genomic_DNA"/>
</dbReference>
<dbReference type="OrthoDB" id="3191258at2"/>
<sequence>MFGAGGRAGRRVVAEARSRGHQVTAVVRDPHPNPDPAGADVRSGDVTSADSVAALAAGHDVAISVAARLDIGSAEFYTAAAHALVDGLGRAGVRRLLALGIGTMLETAPGVRVLDAPEFPAEAREFSLGHVAELELLRGAGEGLDWVMFAPPPIVLDETAERTGRYRIGGTSVLAADAFSYADLAVALVDEAERPRHSRELVAVG</sequence>
<dbReference type="InterPro" id="IPR016040">
    <property type="entry name" value="NAD(P)-bd_dom"/>
</dbReference>
<proteinExistence type="predicted"/>
<dbReference type="Pfam" id="PF13460">
    <property type="entry name" value="NAD_binding_10"/>
    <property type="match status" value="1"/>
</dbReference>
<evidence type="ECO:0000313" key="3">
    <source>
        <dbReference type="Proteomes" id="UP000316256"/>
    </source>
</evidence>
<accession>A0A541BN27</accession>
<dbReference type="Gene3D" id="3.40.50.720">
    <property type="entry name" value="NAD(P)-binding Rossmann-like Domain"/>
    <property type="match status" value="1"/>
</dbReference>
<gene>
    <name evidence="2" type="ORF">FK531_08385</name>
</gene>
<comment type="caution">
    <text evidence="2">The sequence shown here is derived from an EMBL/GenBank/DDBJ whole genome shotgun (WGS) entry which is preliminary data.</text>
</comment>
<reference evidence="2 3" key="1">
    <citation type="submission" date="2019-06" db="EMBL/GenBank/DDBJ databases">
        <title>Rhodococcus spaelei sp. nov., isolated from a cave.</title>
        <authorList>
            <person name="Lee S.D."/>
        </authorList>
    </citation>
    <scope>NUCLEOTIDE SEQUENCE [LARGE SCALE GENOMIC DNA]</scope>
    <source>
        <strain evidence="2 3">C9-5</strain>
    </source>
</reference>
<name>A0A541BN27_9NOCA</name>
<dbReference type="AlphaFoldDB" id="A0A541BN27"/>
<evidence type="ECO:0000259" key="1">
    <source>
        <dbReference type="Pfam" id="PF13460"/>
    </source>
</evidence>
<protein>
    <submittedName>
        <fullName evidence="2">NmrA family transcriptional regulator</fullName>
    </submittedName>
</protein>
<dbReference type="Proteomes" id="UP000316256">
    <property type="component" value="Unassembled WGS sequence"/>
</dbReference>
<dbReference type="SUPFAM" id="SSF51735">
    <property type="entry name" value="NAD(P)-binding Rossmann-fold domains"/>
    <property type="match status" value="1"/>
</dbReference>
<dbReference type="PANTHER" id="PTHR43355:SF2">
    <property type="entry name" value="FLAVIN REDUCTASE (NADPH)"/>
    <property type="match status" value="1"/>
</dbReference>
<evidence type="ECO:0000313" key="2">
    <source>
        <dbReference type="EMBL" id="TQF73715.1"/>
    </source>
</evidence>
<feature type="domain" description="NAD(P)-binding" evidence="1">
    <location>
        <begin position="3"/>
        <end position="194"/>
    </location>
</feature>
<keyword evidence="3" id="KW-1185">Reference proteome</keyword>
<organism evidence="2 3">
    <name type="scientific">Rhodococcus spelaei</name>
    <dbReference type="NCBI Taxonomy" id="2546320"/>
    <lineage>
        <taxon>Bacteria</taxon>
        <taxon>Bacillati</taxon>
        <taxon>Actinomycetota</taxon>
        <taxon>Actinomycetes</taxon>
        <taxon>Mycobacteriales</taxon>
        <taxon>Nocardiaceae</taxon>
        <taxon>Rhodococcus</taxon>
    </lineage>
</organism>
<dbReference type="InterPro" id="IPR036291">
    <property type="entry name" value="NAD(P)-bd_dom_sf"/>
</dbReference>